<feature type="domain" description="RmlD-like substrate binding" evidence="1">
    <location>
        <begin position="1"/>
        <end position="295"/>
    </location>
</feature>
<reference evidence="3" key="1">
    <citation type="submission" date="2019-03" db="EMBL/GenBank/DDBJ databases">
        <authorList>
            <person name="Danneels B."/>
        </authorList>
    </citation>
    <scope>NUCLEOTIDE SEQUENCE</scope>
</reference>
<dbReference type="InterPro" id="IPR036291">
    <property type="entry name" value="NAD(P)-bd_dom_sf"/>
</dbReference>
<dbReference type="PANTHER" id="PTHR10491:SF4">
    <property type="entry name" value="METHIONINE ADENOSYLTRANSFERASE 2 SUBUNIT BETA"/>
    <property type="match status" value="1"/>
</dbReference>
<dbReference type="NCBIfam" id="TIGR01214">
    <property type="entry name" value="rmlD"/>
    <property type="match status" value="1"/>
</dbReference>
<dbReference type="Gene3D" id="3.90.25.10">
    <property type="entry name" value="UDP-galactose 4-epimerase, domain 1"/>
    <property type="match status" value="1"/>
</dbReference>
<dbReference type="GO" id="GO:0008831">
    <property type="term" value="F:dTDP-4-dehydrorhamnose reductase activity"/>
    <property type="evidence" value="ECO:0007669"/>
    <property type="project" value="UniProtKB-EC"/>
</dbReference>
<dbReference type="InterPro" id="IPR029903">
    <property type="entry name" value="RmlD-like-bd"/>
</dbReference>
<dbReference type="EMBL" id="CAADIG010000025">
    <property type="protein sequence ID" value="VFR50047.1"/>
    <property type="molecule type" value="Genomic_DNA"/>
</dbReference>
<dbReference type="InterPro" id="IPR005913">
    <property type="entry name" value="dTDP_dehydrorham_reduct"/>
</dbReference>
<evidence type="ECO:0000313" key="2">
    <source>
        <dbReference type="EMBL" id="VFR50047.1"/>
    </source>
</evidence>
<proteinExistence type="predicted"/>
<dbReference type="EC" id="1.1.1.133" evidence="3"/>
<name>A0A484SD06_9ZZZZ</name>
<dbReference type="CDD" id="cd05254">
    <property type="entry name" value="dTDP_HR_like_SDR_e"/>
    <property type="match status" value="1"/>
</dbReference>
<protein>
    <submittedName>
        <fullName evidence="3">dTDP-4-dehydrorhamnose reductase</fullName>
        <ecNumber evidence="3">1.1.1.133</ecNumber>
    </submittedName>
</protein>
<dbReference type="GO" id="GO:0005829">
    <property type="term" value="C:cytosol"/>
    <property type="evidence" value="ECO:0007669"/>
    <property type="project" value="TreeGrafter"/>
</dbReference>
<dbReference type="Pfam" id="PF04321">
    <property type="entry name" value="RmlD_sub_bind"/>
    <property type="match status" value="1"/>
</dbReference>
<evidence type="ECO:0000313" key="3">
    <source>
        <dbReference type="EMBL" id="VFR60534.1"/>
    </source>
</evidence>
<dbReference type="GO" id="GO:0019305">
    <property type="term" value="P:dTDP-rhamnose biosynthetic process"/>
    <property type="evidence" value="ECO:0007669"/>
    <property type="project" value="TreeGrafter"/>
</dbReference>
<accession>A0A484SD06</accession>
<dbReference type="NCBIfam" id="NF007440">
    <property type="entry name" value="PRK09987.1"/>
    <property type="match status" value="1"/>
</dbReference>
<dbReference type="EMBL" id="CAADID010000007">
    <property type="protein sequence ID" value="VFR60534.1"/>
    <property type="molecule type" value="Genomic_DNA"/>
</dbReference>
<organism evidence="3">
    <name type="scientific">plant metagenome</name>
    <dbReference type="NCBI Taxonomy" id="1297885"/>
    <lineage>
        <taxon>unclassified sequences</taxon>
        <taxon>metagenomes</taxon>
        <taxon>organismal metagenomes</taxon>
    </lineage>
</organism>
<keyword evidence="3" id="KW-0560">Oxidoreductase</keyword>
<dbReference type="SUPFAM" id="SSF51735">
    <property type="entry name" value="NAD(P)-binding Rossmann-fold domains"/>
    <property type="match status" value="1"/>
</dbReference>
<sequence>MRILLTGKNGQVGFELRRSLSVLGEVHAVGSAECRLEDEAGLRRLVAEYRPDVIVNPAAYTAVDKAESDVAQAEAVNARAPAILAEAASSLGALLVHFSTDYVFDGTQSQPYTETDTPNPQSVYGATKFAGERAIQSAWARHLLLRTSWVVGLHGGNFAKTMLRLGAERDALGIVSDQFGSPTSAALLADVTAHLVRQAMRTEAGERFPYGLYNATAGGETNWHEYACHVLARARSAGLPVRVAPEAIRPVTTSEYPTPARRPANSRLDTTKLRETFGLRLPDWRDGVDHILNQLFDVRHDD</sequence>
<gene>
    <name evidence="2" type="ORF">ANT2_2747</name>
    <name evidence="3" type="ORF">ANT3_2749</name>
</gene>
<dbReference type="PANTHER" id="PTHR10491">
    <property type="entry name" value="DTDP-4-DEHYDRORHAMNOSE REDUCTASE"/>
    <property type="match status" value="1"/>
</dbReference>
<evidence type="ECO:0000259" key="1">
    <source>
        <dbReference type="Pfam" id="PF04321"/>
    </source>
</evidence>
<dbReference type="AlphaFoldDB" id="A0A484SD06"/>
<dbReference type="Gene3D" id="3.40.50.720">
    <property type="entry name" value="NAD(P)-binding Rossmann-like Domain"/>
    <property type="match status" value="1"/>
</dbReference>